<dbReference type="RefSeq" id="WP_147307140.1">
    <property type="nucleotide sequence ID" value="NZ_QUMT01000004.1"/>
</dbReference>
<evidence type="ECO:0000313" key="4">
    <source>
        <dbReference type="Proteomes" id="UP000060699"/>
    </source>
</evidence>
<dbReference type="AlphaFoldDB" id="A0A0U3LLS5"/>
<protein>
    <submittedName>
        <fullName evidence="3">Dipeptidyl aminopeptidase/acylaminoacyl peptidase</fullName>
    </submittedName>
</protein>
<evidence type="ECO:0000313" key="3">
    <source>
        <dbReference type="EMBL" id="ALV09071.1"/>
    </source>
</evidence>
<reference evidence="3 4" key="1">
    <citation type="submission" date="2015-12" db="EMBL/GenBank/DDBJ databases">
        <title>Complete genome of Roseateles depolymerans KCTC 42856.</title>
        <authorList>
            <person name="Kim K.M."/>
        </authorList>
    </citation>
    <scope>NUCLEOTIDE SEQUENCE [LARGE SCALE GENOMIC DNA]</scope>
    <source>
        <strain evidence="3 4">KCTC 42856</strain>
    </source>
</reference>
<dbReference type="SUPFAM" id="SSF82171">
    <property type="entry name" value="DPP6 N-terminal domain-like"/>
    <property type="match status" value="1"/>
</dbReference>
<organism evidence="3 4">
    <name type="scientific">Roseateles depolymerans</name>
    <dbReference type="NCBI Taxonomy" id="76731"/>
    <lineage>
        <taxon>Bacteria</taxon>
        <taxon>Pseudomonadati</taxon>
        <taxon>Pseudomonadota</taxon>
        <taxon>Betaproteobacteria</taxon>
        <taxon>Burkholderiales</taxon>
        <taxon>Sphaerotilaceae</taxon>
        <taxon>Roseateles</taxon>
    </lineage>
</organism>
<dbReference type="Gene3D" id="3.40.50.1820">
    <property type="entry name" value="alpha/beta hydrolase"/>
    <property type="match status" value="1"/>
</dbReference>
<sequence precursor="true">MLKRFIQGLMLALCVSQAPSFAQEPVARIPAEKFFQPAEMNEVLLSPSGRYLALTTTKIAGRRALYVFDLNPGGKPTQAARFEGLDVVGVQWVNENRLLFNVTDLSLGSGSNYREPPGLYAVDRDGGNLREIVRRTFTSSETSSKVRDRSLAPNHMLLRVPPAREGASNEEVIIGELRLNAAYEATAIRPLIVNVNTGQSRRMPDLAAPASTAEWLFDSANEPRIAVSVDEMDAKILYREPGQAQWRQIGAGNLLAMPFTPRFFDASGRLYVTERIGAGGVSVLKRFDFKTGAPEDKPLISTGKFDFQGEPVLSPAGELLGVRLTTDAEDTIWFNPQMKAFQEKTDKQFPGHVNRISCRQCGQPDMVALVRSFSDRDPGQVVVYRAKEDAWQSVGPVVRGIDPAQMPRVDFQYYKARDGMEIPVWVTLPPGVKPGTKPAKPLPTVVYVHGGPNARGRPWGWAWSPFPYPEFMASRGYVVLEPEFRGSDGFGQTFLEAGFKQWGQAMQNDLTDVLQWAQKQGLSSDKACIAGASYGGYATLAGLMVTPDQYRCGIAWVAVSDLMLLAQGSSWIETDVSALSRKAVLSKRLGDPVQDEAMLRQFSPVLHADKMKAPLLLAMGAADVRVPLAHGERMRDALVKAGNPPEWVVYPGEGHTWLLPESHIDFAKRMERFLAKHLDGQ</sequence>
<dbReference type="EMBL" id="CP013729">
    <property type="protein sequence ID" value="ALV09071.1"/>
    <property type="molecule type" value="Genomic_DNA"/>
</dbReference>
<dbReference type="PANTHER" id="PTHR42776:SF27">
    <property type="entry name" value="DIPEPTIDYL PEPTIDASE FAMILY MEMBER 6"/>
    <property type="match status" value="1"/>
</dbReference>
<keyword evidence="4" id="KW-1185">Reference proteome</keyword>
<dbReference type="STRING" id="76731.RD2015_4630"/>
<dbReference type="Pfam" id="PF00326">
    <property type="entry name" value="Peptidase_S9"/>
    <property type="match status" value="1"/>
</dbReference>
<dbReference type="PATRIC" id="fig|76731.3.peg.4744"/>
<keyword evidence="1" id="KW-0378">Hydrolase</keyword>
<gene>
    <name evidence="3" type="ORF">RD2015_4630</name>
</gene>
<accession>A0A0U3LLS5</accession>
<keyword evidence="3" id="KW-0031">Aminopeptidase</keyword>
<dbReference type="PANTHER" id="PTHR42776">
    <property type="entry name" value="SERINE PEPTIDASE S9 FAMILY MEMBER"/>
    <property type="match status" value="1"/>
</dbReference>
<keyword evidence="3" id="KW-0645">Protease</keyword>
<dbReference type="GO" id="GO:0004177">
    <property type="term" value="F:aminopeptidase activity"/>
    <property type="evidence" value="ECO:0007669"/>
    <property type="project" value="UniProtKB-KW"/>
</dbReference>
<dbReference type="KEGG" id="rdp:RD2015_4630"/>
<dbReference type="GO" id="GO:0006508">
    <property type="term" value="P:proteolysis"/>
    <property type="evidence" value="ECO:0007669"/>
    <property type="project" value="InterPro"/>
</dbReference>
<dbReference type="Proteomes" id="UP000060699">
    <property type="component" value="Chromosome"/>
</dbReference>
<evidence type="ECO:0000259" key="2">
    <source>
        <dbReference type="Pfam" id="PF00326"/>
    </source>
</evidence>
<evidence type="ECO:0000256" key="1">
    <source>
        <dbReference type="ARBA" id="ARBA00022801"/>
    </source>
</evidence>
<dbReference type="GO" id="GO:0004252">
    <property type="term" value="F:serine-type endopeptidase activity"/>
    <property type="evidence" value="ECO:0007669"/>
    <property type="project" value="TreeGrafter"/>
</dbReference>
<feature type="domain" description="Peptidase S9 prolyl oligopeptidase catalytic" evidence="2">
    <location>
        <begin position="469"/>
        <end position="680"/>
    </location>
</feature>
<proteinExistence type="predicted"/>
<dbReference type="InterPro" id="IPR029058">
    <property type="entry name" value="AB_hydrolase_fold"/>
</dbReference>
<name>A0A0U3LLS5_9BURK</name>
<dbReference type="SUPFAM" id="SSF53474">
    <property type="entry name" value="alpha/beta-Hydrolases"/>
    <property type="match status" value="1"/>
</dbReference>
<dbReference type="InterPro" id="IPR001375">
    <property type="entry name" value="Peptidase_S9_cat"/>
</dbReference>